<evidence type="ECO:0000256" key="7">
    <source>
        <dbReference type="ARBA" id="ARBA00022884"/>
    </source>
</evidence>
<dbReference type="GO" id="GO:0030145">
    <property type="term" value="F:manganese ion binding"/>
    <property type="evidence" value="ECO:0007669"/>
    <property type="project" value="InterPro"/>
</dbReference>
<evidence type="ECO:0000256" key="6">
    <source>
        <dbReference type="ARBA" id="ARBA00022801"/>
    </source>
</evidence>
<dbReference type="InterPro" id="IPR044099">
    <property type="entry name" value="Dcp2_NUDIX"/>
</dbReference>
<feature type="compositionally biased region" description="Basic and acidic residues" evidence="9">
    <location>
        <begin position="744"/>
        <end position="759"/>
    </location>
</feature>
<feature type="region of interest" description="Disordered" evidence="9">
    <location>
        <begin position="621"/>
        <end position="759"/>
    </location>
</feature>
<dbReference type="SMART" id="SM01125">
    <property type="entry name" value="DCP2"/>
    <property type="match status" value="1"/>
</dbReference>
<protein>
    <submittedName>
        <fullName evidence="11">mRNA-decapping enzyme subunit 2</fullName>
    </submittedName>
</protein>
<evidence type="ECO:0000256" key="4">
    <source>
        <dbReference type="ARBA" id="ARBA00022490"/>
    </source>
</evidence>
<keyword evidence="4" id="KW-0963">Cytoplasm</keyword>
<dbReference type="FunFam" id="1.10.10.1050:FF:000003">
    <property type="entry name" value="Decapping enzyme Dcp2, putative"/>
    <property type="match status" value="1"/>
</dbReference>
<sequence>MSFVNMSFEEVLDDLQSRFIINIPEEELSSVERICFQIEQAHWFYEDFVREENPRLPSFSLKHFSARFFRHCPLLHRWAHDHEKAFTTFMEYKVRVPVCGAIILNEAMDKVLLVKGWKQSSGWGFPKGKINKDEPEAPCAIREVKEETGFDIGPNLHENEYVERTMKEQRIRLYLITGIPEATIFAPQTRKEIGAIKWHKLSDLPGWNKDDYGVPREGRHRFYMVTAFVSGLRQWLIRYRKAKRQGKARNGRNLSVVMGYKTATDSEGEGAASDYGSRFNFSEGAGALEGGKKPLATISAKVENGADSAEATAMTIKALIGIGGTGTSSSAPGAGVSQAAFAFEVQPGHNVAHHIPHHSSHLHDIYGRPMVEQFGIEQHPAHSAQPVYPHIHPGPPLPFPPHANLSFPSSPPQYPPPFIDLAQSHHFPPPSQNLPLPVPQPIPIAAVSQNREAHRATLLNILANGPAAQGAATIPVPMGIAGSAPPPPLPLHPAQTPMPVPTTSSMYPQPPSPPYVPASPLRPSPVLPAGAAPVRKNSSVEDKQKMLLSILLGDGGGPEPVPVPNGRSGGVQGVGVGHTSDDDALKKMLGIGVSDNSASSVQTPSMVGMASNGVTKTQEAARQNGVQAPMKTLKSPRAKKPRGSEGGAWVIPGQTVGGGGALVSNGTSAEESQQAPIVVPSRPKSQQQRQTSKSQAEAYRSLSNDTQPRRPDPSPTVLPAVPTSAVGVDKNLPVVESMGSVEGVGRERKESAKEEVVGSDRKLGVSRQRSFPLLNFAFDVGKIMEAFSQA</sequence>
<dbReference type="Gene3D" id="3.90.79.10">
    <property type="entry name" value="Nucleoside Triphosphate Pyrophosphohydrolase"/>
    <property type="match status" value="1"/>
</dbReference>
<dbReference type="GO" id="GO:0003723">
    <property type="term" value="F:RNA binding"/>
    <property type="evidence" value="ECO:0007669"/>
    <property type="project" value="UniProtKB-KW"/>
</dbReference>
<evidence type="ECO:0000256" key="8">
    <source>
        <dbReference type="ARBA" id="ARBA00023211"/>
    </source>
</evidence>
<dbReference type="Pfam" id="PF05026">
    <property type="entry name" value="DCP2"/>
    <property type="match status" value="1"/>
</dbReference>
<dbReference type="GO" id="GO:0140933">
    <property type="term" value="F:5'-(N(7)-methylguanosine 5'-triphospho)-[mRNA] hydrolase activity"/>
    <property type="evidence" value="ECO:0007669"/>
    <property type="project" value="InterPro"/>
</dbReference>
<dbReference type="PROSITE" id="PS00893">
    <property type="entry name" value="NUDIX_BOX"/>
    <property type="match status" value="1"/>
</dbReference>
<dbReference type="PROSITE" id="PS51462">
    <property type="entry name" value="NUDIX"/>
    <property type="match status" value="1"/>
</dbReference>
<comment type="subcellular location">
    <subcellularLocation>
        <location evidence="2">Cytoplasm</location>
    </subcellularLocation>
</comment>
<dbReference type="InterPro" id="IPR020084">
    <property type="entry name" value="NUDIX_hydrolase_CS"/>
</dbReference>
<feature type="compositionally biased region" description="Low complexity" evidence="9">
    <location>
        <begin position="680"/>
        <end position="695"/>
    </location>
</feature>
<dbReference type="CDD" id="cd03672">
    <property type="entry name" value="NUDIX_Dcp2p_Nudt20"/>
    <property type="match status" value="1"/>
</dbReference>
<dbReference type="AlphaFoldDB" id="A0AAD5SE79"/>
<dbReference type="InterPro" id="IPR000086">
    <property type="entry name" value="NUDIX_hydrolase_dom"/>
</dbReference>
<accession>A0AAD5SE79</accession>
<dbReference type="GO" id="GO:0000184">
    <property type="term" value="P:nuclear-transcribed mRNA catabolic process, nonsense-mediated decay"/>
    <property type="evidence" value="ECO:0007669"/>
    <property type="project" value="InterPro"/>
</dbReference>
<dbReference type="FunFam" id="3.90.79.10:FF:000003">
    <property type="entry name" value="M7GpppN-mRNA hydrolase isoform 2"/>
    <property type="match status" value="1"/>
</dbReference>
<dbReference type="EMBL" id="JADGJD010000207">
    <property type="protein sequence ID" value="KAJ3053442.1"/>
    <property type="molecule type" value="Genomic_DNA"/>
</dbReference>
<evidence type="ECO:0000256" key="1">
    <source>
        <dbReference type="ARBA" id="ARBA00001936"/>
    </source>
</evidence>
<dbReference type="InterPro" id="IPR015797">
    <property type="entry name" value="NUDIX_hydrolase-like_dom_sf"/>
</dbReference>
<name>A0AAD5SE79_9FUNG</name>
<evidence type="ECO:0000256" key="5">
    <source>
        <dbReference type="ARBA" id="ARBA00022723"/>
    </source>
</evidence>
<feature type="domain" description="Nudix hydrolase" evidence="10">
    <location>
        <begin position="94"/>
        <end position="228"/>
    </location>
</feature>
<evidence type="ECO:0000256" key="2">
    <source>
        <dbReference type="ARBA" id="ARBA00004496"/>
    </source>
</evidence>
<dbReference type="GO" id="GO:0000290">
    <property type="term" value="P:deadenylation-dependent decapping of nuclear-transcribed mRNA"/>
    <property type="evidence" value="ECO:0007669"/>
    <property type="project" value="InterPro"/>
</dbReference>
<keyword evidence="7" id="KW-0694">RNA-binding</keyword>
<evidence type="ECO:0000256" key="3">
    <source>
        <dbReference type="ARBA" id="ARBA00005279"/>
    </source>
</evidence>
<dbReference type="InterPro" id="IPR007722">
    <property type="entry name" value="DCP2_BoxA"/>
</dbReference>
<dbReference type="PANTHER" id="PTHR23114:SF17">
    <property type="entry name" value="M7GPPPN-MRNA HYDROLASE"/>
    <property type="match status" value="1"/>
</dbReference>
<comment type="similarity">
    <text evidence="3">Belongs to the Nudix hydrolase family. DCP2 subfamily.</text>
</comment>
<keyword evidence="12" id="KW-1185">Reference proteome</keyword>
<dbReference type="Gene3D" id="1.10.10.1050">
    <property type="entry name" value="Dcp2, box A domain"/>
    <property type="match status" value="1"/>
</dbReference>
<dbReference type="SUPFAM" id="SSF55811">
    <property type="entry name" value="Nudix"/>
    <property type="match status" value="1"/>
</dbReference>
<feature type="compositionally biased region" description="Low complexity" evidence="9">
    <location>
        <begin position="734"/>
        <end position="743"/>
    </location>
</feature>
<comment type="caution">
    <text evidence="11">The sequence shown here is derived from an EMBL/GenBank/DDBJ whole genome shotgun (WGS) entry which is preliminary data.</text>
</comment>
<organism evidence="11 12">
    <name type="scientific">Rhizophlyctis rosea</name>
    <dbReference type="NCBI Taxonomy" id="64517"/>
    <lineage>
        <taxon>Eukaryota</taxon>
        <taxon>Fungi</taxon>
        <taxon>Fungi incertae sedis</taxon>
        <taxon>Chytridiomycota</taxon>
        <taxon>Chytridiomycota incertae sedis</taxon>
        <taxon>Chytridiomycetes</taxon>
        <taxon>Rhizophlyctidales</taxon>
        <taxon>Rhizophlyctidaceae</taxon>
        <taxon>Rhizophlyctis</taxon>
    </lineage>
</organism>
<reference evidence="11" key="1">
    <citation type="submission" date="2020-05" db="EMBL/GenBank/DDBJ databases">
        <title>Phylogenomic resolution of chytrid fungi.</title>
        <authorList>
            <person name="Stajich J.E."/>
            <person name="Amses K."/>
            <person name="Simmons R."/>
            <person name="Seto K."/>
            <person name="Myers J."/>
            <person name="Bonds A."/>
            <person name="Quandt C.A."/>
            <person name="Barry K."/>
            <person name="Liu P."/>
            <person name="Grigoriev I."/>
            <person name="Longcore J.E."/>
            <person name="James T.Y."/>
        </authorList>
    </citation>
    <scope>NUCLEOTIDE SEQUENCE</scope>
    <source>
        <strain evidence="11">JEL0318</strain>
    </source>
</reference>
<feature type="compositionally biased region" description="Polar residues" evidence="9">
    <location>
        <begin position="664"/>
        <end position="675"/>
    </location>
</feature>
<evidence type="ECO:0000259" key="10">
    <source>
        <dbReference type="PROSITE" id="PS51462"/>
    </source>
</evidence>
<evidence type="ECO:0000256" key="9">
    <source>
        <dbReference type="SAM" id="MobiDB-lite"/>
    </source>
</evidence>
<keyword evidence="8" id="KW-0464">Manganese</keyword>
<dbReference type="SUPFAM" id="SSF140586">
    <property type="entry name" value="Dcp2 domain-like"/>
    <property type="match status" value="1"/>
</dbReference>
<dbReference type="Pfam" id="PF00293">
    <property type="entry name" value="NUDIX"/>
    <property type="match status" value="1"/>
</dbReference>
<comment type="cofactor">
    <cofactor evidence="1">
        <name>Mn(2+)</name>
        <dbReference type="ChEBI" id="CHEBI:29035"/>
    </cofactor>
</comment>
<proteinExistence type="inferred from homology"/>
<evidence type="ECO:0000313" key="12">
    <source>
        <dbReference type="Proteomes" id="UP001212841"/>
    </source>
</evidence>
<dbReference type="PANTHER" id="PTHR23114">
    <property type="entry name" value="M7GPPPN-MRNA HYDROLASE"/>
    <property type="match status" value="1"/>
</dbReference>
<keyword evidence="5" id="KW-0479">Metal-binding</keyword>
<gene>
    <name evidence="11" type="primary">DCP2</name>
    <name evidence="11" type="ORF">HK097_004256</name>
</gene>
<dbReference type="GO" id="GO:0000932">
    <property type="term" value="C:P-body"/>
    <property type="evidence" value="ECO:0007669"/>
    <property type="project" value="TreeGrafter"/>
</dbReference>
<keyword evidence="6" id="KW-0378">Hydrolase</keyword>
<dbReference type="InterPro" id="IPR036189">
    <property type="entry name" value="DCP2_BoxA_sf"/>
</dbReference>
<evidence type="ECO:0000313" key="11">
    <source>
        <dbReference type="EMBL" id="KAJ3053442.1"/>
    </source>
</evidence>
<dbReference type="Proteomes" id="UP001212841">
    <property type="component" value="Unassembled WGS sequence"/>
</dbReference>